<dbReference type="GO" id="GO:0003723">
    <property type="term" value="F:RNA binding"/>
    <property type="evidence" value="ECO:0007669"/>
    <property type="project" value="InterPro"/>
</dbReference>
<evidence type="ECO:0000256" key="2">
    <source>
        <dbReference type="ARBA" id="ARBA00022603"/>
    </source>
</evidence>
<dbReference type="InterPro" id="IPR053888">
    <property type="entry name" value="MRM3-like_sub_bind"/>
</dbReference>
<dbReference type="CDD" id="cd18095">
    <property type="entry name" value="SpoU-like_rRNA-MTase"/>
    <property type="match status" value="1"/>
</dbReference>
<dbReference type="GO" id="GO:0005737">
    <property type="term" value="C:cytoplasm"/>
    <property type="evidence" value="ECO:0007669"/>
    <property type="project" value="UniProtKB-ARBA"/>
</dbReference>
<protein>
    <submittedName>
        <fullName evidence="5">RNA methyltransferase</fullName>
    </submittedName>
</protein>
<keyword evidence="3" id="KW-0808">Transferase</keyword>
<feature type="domain" description="RNA 2-O ribose methyltransferase substrate binding" evidence="4">
    <location>
        <begin position="33"/>
        <end position="104"/>
    </location>
</feature>
<dbReference type="InterPro" id="IPR013123">
    <property type="entry name" value="SpoU_subst-bd"/>
</dbReference>
<evidence type="ECO:0000256" key="1">
    <source>
        <dbReference type="ARBA" id="ARBA00007228"/>
    </source>
</evidence>
<evidence type="ECO:0000256" key="3">
    <source>
        <dbReference type="ARBA" id="ARBA00022679"/>
    </source>
</evidence>
<dbReference type="GO" id="GO:0006396">
    <property type="term" value="P:RNA processing"/>
    <property type="evidence" value="ECO:0007669"/>
    <property type="project" value="InterPro"/>
</dbReference>
<dbReference type="PANTHER" id="PTHR43191">
    <property type="entry name" value="RRNA METHYLTRANSFERASE 3"/>
    <property type="match status" value="1"/>
</dbReference>
<dbReference type="Gene3D" id="3.30.1330.30">
    <property type="match status" value="1"/>
</dbReference>
<evidence type="ECO:0000313" key="5">
    <source>
        <dbReference type="EMBL" id="XBH16432.1"/>
    </source>
</evidence>
<dbReference type="AlphaFoldDB" id="A0AAU7DEH4"/>
<dbReference type="Pfam" id="PF00588">
    <property type="entry name" value="SpoU_methylase"/>
    <property type="match status" value="1"/>
</dbReference>
<organism evidence="5">
    <name type="scientific">Telmatobacter sp. DSM 110680</name>
    <dbReference type="NCBI Taxonomy" id="3036704"/>
    <lineage>
        <taxon>Bacteria</taxon>
        <taxon>Pseudomonadati</taxon>
        <taxon>Acidobacteriota</taxon>
        <taxon>Terriglobia</taxon>
        <taxon>Terriglobales</taxon>
        <taxon>Acidobacteriaceae</taxon>
        <taxon>Telmatobacter</taxon>
    </lineage>
</organism>
<sequence>MPFRIVQSAQNSRLKELRRALASPGRNENGLVGIEGPNLLAEALRAGLNVRCVFVAQGSEPMLEGLGLPAGIEALVMNRALLDSALATEAPQPVAALVEPPDWTWAHIIGIHKGSAALVVVLAGLQDPGNLGTILRSAEAFGADGVLCLEGTVSAWNSKAVRASAGSVFRMPVLQMKAMEAMAQLREARVRTLTTAVKGEKRADEIDLAEPVALLIGNEGNGVPLELAAKADGTITIPCPGPVESLNAAVATSVLLYEADRQRAAARQRAAKGAGSSGRRGGTR</sequence>
<gene>
    <name evidence="5" type="ORF">P8935_17895</name>
</gene>
<dbReference type="SUPFAM" id="SSF75217">
    <property type="entry name" value="alpha/beta knot"/>
    <property type="match status" value="1"/>
</dbReference>
<dbReference type="GO" id="GO:0008173">
    <property type="term" value="F:RNA methyltransferase activity"/>
    <property type="evidence" value="ECO:0007669"/>
    <property type="project" value="InterPro"/>
</dbReference>
<dbReference type="InterPro" id="IPR051259">
    <property type="entry name" value="rRNA_Methyltransferase"/>
</dbReference>
<dbReference type="EMBL" id="CP121196">
    <property type="protein sequence ID" value="XBH16432.1"/>
    <property type="molecule type" value="Genomic_DNA"/>
</dbReference>
<dbReference type="InterPro" id="IPR029028">
    <property type="entry name" value="Alpha/beta_knot_MTases"/>
</dbReference>
<comment type="similarity">
    <text evidence="1">Belongs to the class IV-like SAM-binding methyltransferase superfamily. RNA methyltransferase TrmH family.</text>
</comment>
<dbReference type="SUPFAM" id="SSF55315">
    <property type="entry name" value="L30e-like"/>
    <property type="match status" value="1"/>
</dbReference>
<evidence type="ECO:0000259" key="4">
    <source>
        <dbReference type="SMART" id="SM00967"/>
    </source>
</evidence>
<proteinExistence type="inferred from homology"/>
<reference evidence="5" key="1">
    <citation type="submission" date="2023-03" db="EMBL/GenBank/DDBJ databases">
        <title>Edaphobacter sp.</title>
        <authorList>
            <person name="Huber K.J."/>
            <person name="Papendorf J."/>
            <person name="Pilke C."/>
            <person name="Bunk B."/>
            <person name="Sproeer C."/>
            <person name="Pester M."/>
        </authorList>
    </citation>
    <scope>NUCLEOTIDE SEQUENCE</scope>
    <source>
        <strain evidence="5">DSM 110680</strain>
    </source>
</reference>
<dbReference type="Pfam" id="PF22435">
    <property type="entry name" value="MRM3-like_sub_bind"/>
    <property type="match status" value="1"/>
</dbReference>
<dbReference type="InterPro" id="IPR029026">
    <property type="entry name" value="tRNA_m1G_MTases_N"/>
</dbReference>
<dbReference type="Gene3D" id="3.40.1280.10">
    <property type="match status" value="1"/>
</dbReference>
<accession>A0AAU7DEH4</accession>
<dbReference type="GO" id="GO:0032259">
    <property type="term" value="P:methylation"/>
    <property type="evidence" value="ECO:0007669"/>
    <property type="project" value="UniProtKB-KW"/>
</dbReference>
<dbReference type="RefSeq" id="WP_348261661.1">
    <property type="nucleotide sequence ID" value="NZ_CP121196.1"/>
</dbReference>
<dbReference type="SMART" id="SM00967">
    <property type="entry name" value="SpoU_sub_bind"/>
    <property type="match status" value="1"/>
</dbReference>
<dbReference type="PANTHER" id="PTHR43191:SF2">
    <property type="entry name" value="RRNA METHYLTRANSFERASE 3, MITOCHONDRIAL"/>
    <property type="match status" value="1"/>
</dbReference>
<keyword evidence="2 5" id="KW-0489">Methyltransferase</keyword>
<dbReference type="InterPro" id="IPR001537">
    <property type="entry name" value="SpoU_MeTrfase"/>
</dbReference>
<name>A0AAU7DEH4_9BACT</name>
<dbReference type="InterPro" id="IPR029064">
    <property type="entry name" value="Ribosomal_eL30-like_sf"/>
</dbReference>